<keyword evidence="10" id="KW-1185">Reference proteome</keyword>
<evidence type="ECO:0000256" key="1">
    <source>
        <dbReference type="ARBA" id="ARBA00004990"/>
    </source>
</evidence>
<feature type="binding site" evidence="8">
    <location>
        <begin position="30"/>
        <end position="37"/>
    </location>
    <ligand>
        <name>ATP</name>
        <dbReference type="ChEBI" id="CHEBI:30616"/>
    </ligand>
</feature>
<evidence type="ECO:0000256" key="8">
    <source>
        <dbReference type="HAMAP-Rule" id="MF_00158"/>
    </source>
</evidence>
<comment type="catalytic activity">
    <reaction evidence="7 8">
        <text>(R)-pantoate + beta-alanine + ATP = (R)-pantothenate + AMP + diphosphate + H(+)</text>
        <dbReference type="Rhea" id="RHEA:10912"/>
        <dbReference type="ChEBI" id="CHEBI:15378"/>
        <dbReference type="ChEBI" id="CHEBI:15980"/>
        <dbReference type="ChEBI" id="CHEBI:29032"/>
        <dbReference type="ChEBI" id="CHEBI:30616"/>
        <dbReference type="ChEBI" id="CHEBI:33019"/>
        <dbReference type="ChEBI" id="CHEBI:57966"/>
        <dbReference type="ChEBI" id="CHEBI:456215"/>
        <dbReference type="EC" id="6.3.2.1"/>
    </reaction>
</comment>
<evidence type="ECO:0000256" key="7">
    <source>
        <dbReference type="ARBA" id="ARBA00048258"/>
    </source>
</evidence>
<feature type="binding site" evidence="8">
    <location>
        <begin position="147"/>
        <end position="150"/>
    </location>
    <ligand>
        <name>ATP</name>
        <dbReference type="ChEBI" id="CHEBI:30616"/>
    </ligand>
</feature>
<dbReference type="Pfam" id="PF02569">
    <property type="entry name" value="Pantoate_ligase"/>
    <property type="match status" value="1"/>
</dbReference>
<dbReference type="PANTHER" id="PTHR21299:SF1">
    <property type="entry name" value="PANTOATE--BETA-ALANINE LIGASE"/>
    <property type="match status" value="1"/>
</dbReference>
<comment type="pathway">
    <text evidence="1 8">Cofactor biosynthesis; (R)-pantothenate biosynthesis; (R)-pantothenate from (R)-pantoate and beta-alanine: step 1/1.</text>
</comment>
<protein>
    <recommendedName>
        <fullName evidence="8">Pantothenate synthetase</fullName>
        <shortName evidence="8">PS</shortName>
        <ecNumber evidence="8">6.3.2.1</ecNumber>
    </recommendedName>
    <alternativeName>
        <fullName evidence="8">Pantoate--beta-alanine ligase</fullName>
    </alternativeName>
    <alternativeName>
        <fullName evidence="8">Pantoate-activating enzyme</fullName>
    </alternativeName>
</protein>
<feature type="active site" description="Proton donor" evidence="8">
    <location>
        <position position="37"/>
    </location>
</feature>
<accession>A0ABM8AV38</accession>
<dbReference type="NCBIfam" id="TIGR00018">
    <property type="entry name" value="panC"/>
    <property type="match status" value="1"/>
</dbReference>
<keyword evidence="4 8" id="KW-0566">Pantothenate biosynthesis</keyword>
<keyword evidence="3 8" id="KW-0436">Ligase</keyword>
<organism evidence="9 10">
    <name type="scientific">Pseudodesulfovibrio portus</name>
    <dbReference type="NCBI Taxonomy" id="231439"/>
    <lineage>
        <taxon>Bacteria</taxon>
        <taxon>Pseudomonadati</taxon>
        <taxon>Thermodesulfobacteriota</taxon>
        <taxon>Desulfovibrionia</taxon>
        <taxon>Desulfovibrionales</taxon>
        <taxon>Desulfovibrionaceae</taxon>
    </lineage>
</organism>
<evidence type="ECO:0000313" key="9">
    <source>
        <dbReference type="EMBL" id="BDQ35105.1"/>
    </source>
</evidence>
<comment type="subunit">
    <text evidence="8">Homodimer.</text>
</comment>
<evidence type="ECO:0000256" key="3">
    <source>
        <dbReference type="ARBA" id="ARBA00022598"/>
    </source>
</evidence>
<dbReference type="InterPro" id="IPR003721">
    <property type="entry name" value="Pantoate_ligase"/>
</dbReference>
<dbReference type="SUPFAM" id="SSF52374">
    <property type="entry name" value="Nucleotidylyl transferase"/>
    <property type="match status" value="1"/>
</dbReference>
<sequence length="282" mass="31220">MKIVTDPQELQRQCLVWRNAERTVGLVPTMGFLHAGHTALMDRMRPECDRMVVTLFVNPTQFGENEDLSNYPHDFEGDCAKAEAHGADLLFAPAPDAMYAPDHATWVEVPELGRHLCGASRPIHFRGVCTVVTKLFNLTRAHKAVFGQKDWQQLAILRRMARDLNMPVEIIGHPIVRESDGLALSSRNAYLTETERAAAPAIRRGLLNLRETVRAGQRNAGAARAALKEEYASTLPMGEVDYIEIVDPADIVPMEDISGPVLAAVAIRLGKARLIDNILIEV</sequence>
<reference evidence="9" key="1">
    <citation type="submission" date="2022-08" db="EMBL/GenBank/DDBJ databases">
        <title>Genome Sequence of the sulphate-reducing bacterium, Pseudodesulfovibrio portus JCM14722.</title>
        <authorList>
            <person name="Kondo R."/>
            <person name="Kataoka T."/>
        </authorList>
    </citation>
    <scope>NUCLEOTIDE SEQUENCE</scope>
    <source>
        <strain evidence="9">JCM 14722</strain>
    </source>
</reference>
<evidence type="ECO:0000256" key="6">
    <source>
        <dbReference type="ARBA" id="ARBA00022840"/>
    </source>
</evidence>
<feature type="binding site" evidence="8">
    <location>
        <begin position="184"/>
        <end position="187"/>
    </location>
    <ligand>
        <name>ATP</name>
        <dbReference type="ChEBI" id="CHEBI:30616"/>
    </ligand>
</feature>
<keyword evidence="8" id="KW-0963">Cytoplasm</keyword>
<evidence type="ECO:0000256" key="5">
    <source>
        <dbReference type="ARBA" id="ARBA00022741"/>
    </source>
</evidence>
<comment type="miscellaneous">
    <text evidence="8">The reaction proceeds by a bi uni uni bi ping pong mechanism.</text>
</comment>
<dbReference type="PANTHER" id="PTHR21299">
    <property type="entry name" value="CYTIDYLATE KINASE/PANTOATE-BETA-ALANINE LIGASE"/>
    <property type="match status" value="1"/>
</dbReference>
<dbReference type="Gene3D" id="3.40.50.620">
    <property type="entry name" value="HUPs"/>
    <property type="match status" value="1"/>
</dbReference>
<dbReference type="HAMAP" id="MF_00158">
    <property type="entry name" value="PanC"/>
    <property type="match status" value="1"/>
</dbReference>
<proteinExistence type="inferred from homology"/>
<feature type="binding site" evidence="8">
    <location>
        <position position="176"/>
    </location>
    <ligand>
        <name>ATP</name>
        <dbReference type="ChEBI" id="CHEBI:30616"/>
    </ligand>
</feature>
<evidence type="ECO:0000256" key="2">
    <source>
        <dbReference type="ARBA" id="ARBA00009256"/>
    </source>
</evidence>
<dbReference type="EMBL" id="AP026708">
    <property type="protein sequence ID" value="BDQ35105.1"/>
    <property type="molecule type" value="Genomic_DNA"/>
</dbReference>
<dbReference type="RefSeq" id="WP_264981996.1">
    <property type="nucleotide sequence ID" value="NZ_AP026708.1"/>
</dbReference>
<feature type="binding site" evidence="8">
    <location>
        <position position="153"/>
    </location>
    <ligand>
        <name>(R)-pantoate</name>
        <dbReference type="ChEBI" id="CHEBI:15980"/>
    </ligand>
</feature>
<dbReference type="EC" id="6.3.2.1" evidence="8"/>
<keyword evidence="6 8" id="KW-0067">ATP-binding</keyword>
<comment type="subcellular location">
    <subcellularLocation>
        <location evidence="8">Cytoplasm</location>
    </subcellularLocation>
</comment>
<dbReference type="InterPro" id="IPR014729">
    <property type="entry name" value="Rossmann-like_a/b/a_fold"/>
</dbReference>
<dbReference type="Gene3D" id="3.30.1300.10">
    <property type="entry name" value="Pantoate-beta-alanine ligase, C-terminal domain"/>
    <property type="match status" value="1"/>
</dbReference>
<name>A0ABM8AV38_9BACT</name>
<feature type="binding site" evidence="8">
    <location>
        <position position="61"/>
    </location>
    <ligand>
        <name>(R)-pantoate</name>
        <dbReference type="ChEBI" id="CHEBI:15980"/>
    </ligand>
</feature>
<dbReference type="InterPro" id="IPR042176">
    <property type="entry name" value="Pantoate_ligase_C"/>
</dbReference>
<keyword evidence="5 8" id="KW-0547">Nucleotide-binding</keyword>
<comment type="similarity">
    <text evidence="2 8">Belongs to the pantothenate synthetase family.</text>
</comment>
<dbReference type="Proteomes" id="UP001061361">
    <property type="component" value="Chromosome"/>
</dbReference>
<evidence type="ECO:0000256" key="4">
    <source>
        <dbReference type="ARBA" id="ARBA00022655"/>
    </source>
</evidence>
<gene>
    <name evidence="8 9" type="primary">panC</name>
    <name evidence="9" type="ORF">JCM14722_26470</name>
</gene>
<evidence type="ECO:0000313" key="10">
    <source>
        <dbReference type="Proteomes" id="UP001061361"/>
    </source>
</evidence>
<feature type="binding site" evidence="8">
    <location>
        <position position="61"/>
    </location>
    <ligand>
        <name>beta-alanine</name>
        <dbReference type="ChEBI" id="CHEBI:57966"/>
    </ligand>
</feature>
<comment type="function">
    <text evidence="8">Catalyzes the condensation of pantoate with beta-alanine in an ATP-dependent reaction via a pantoyl-adenylate intermediate.</text>
</comment>
<dbReference type="CDD" id="cd00560">
    <property type="entry name" value="PanC"/>
    <property type="match status" value="1"/>
</dbReference>